<dbReference type="SUPFAM" id="SSF52172">
    <property type="entry name" value="CheY-like"/>
    <property type="match status" value="1"/>
</dbReference>
<dbReference type="InterPro" id="IPR001789">
    <property type="entry name" value="Sig_transdc_resp-reg_receiver"/>
</dbReference>
<organism evidence="4 5">
    <name type="scientific">Halogranum amylolyticum</name>
    <dbReference type="NCBI Taxonomy" id="660520"/>
    <lineage>
        <taxon>Archaea</taxon>
        <taxon>Methanobacteriati</taxon>
        <taxon>Methanobacteriota</taxon>
        <taxon>Stenosarchaea group</taxon>
        <taxon>Halobacteria</taxon>
        <taxon>Halobacteriales</taxon>
        <taxon>Haloferacaceae</taxon>
    </lineage>
</organism>
<dbReference type="AlphaFoldDB" id="A0A1H8UQQ2"/>
<dbReference type="GO" id="GO:0000160">
    <property type="term" value="P:phosphorelay signal transduction system"/>
    <property type="evidence" value="ECO:0007669"/>
    <property type="project" value="InterPro"/>
</dbReference>
<dbReference type="InterPro" id="IPR013971">
    <property type="entry name" value="HalX_domain"/>
</dbReference>
<evidence type="ECO:0000256" key="2">
    <source>
        <dbReference type="PROSITE-ProRule" id="PRU00169"/>
    </source>
</evidence>
<feature type="modified residue" description="4-aspartylphosphate" evidence="2">
    <location>
        <position position="60"/>
    </location>
</feature>
<protein>
    <submittedName>
        <fullName evidence="4">HalX domain-containing protein</fullName>
    </submittedName>
</protein>
<dbReference type="PANTHER" id="PTHR44591">
    <property type="entry name" value="STRESS RESPONSE REGULATOR PROTEIN 1"/>
    <property type="match status" value="1"/>
</dbReference>
<feature type="domain" description="Response regulatory" evidence="3">
    <location>
        <begin position="13"/>
        <end position="121"/>
    </location>
</feature>
<evidence type="ECO:0000313" key="4">
    <source>
        <dbReference type="EMBL" id="SEP05529.1"/>
    </source>
</evidence>
<dbReference type="SMART" id="SM00448">
    <property type="entry name" value="REC"/>
    <property type="match status" value="1"/>
</dbReference>
<sequence>MLTIIMSHEPDATVLVVDDEREVADAYALRLRGRYDVQTAYGGEEALEVVDDSVDVVLLDRRMPFSGDKVLANIRERGYDCRVIMVTAVDPDFGIVDMPFDDYLCKPIEKSDLFSAIEQQLEAASFDDPLTEFFSLTAKLAVLSDERTPEQLEASSEYVRMQRRADELRAELDVPSEKFEEMIESFTAIDRGSG</sequence>
<gene>
    <name evidence="4" type="ORF">SAMN04487948_11243</name>
</gene>
<keyword evidence="5" id="KW-1185">Reference proteome</keyword>
<dbReference type="Gene3D" id="3.40.50.2300">
    <property type="match status" value="1"/>
</dbReference>
<dbReference type="EMBL" id="FODV01000012">
    <property type="protein sequence ID" value="SEP05529.1"/>
    <property type="molecule type" value="Genomic_DNA"/>
</dbReference>
<evidence type="ECO:0000313" key="5">
    <source>
        <dbReference type="Proteomes" id="UP000199126"/>
    </source>
</evidence>
<evidence type="ECO:0000259" key="3">
    <source>
        <dbReference type="PROSITE" id="PS50110"/>
    </source>
</evidence>
<dbReference type="Pfam" id="PF08663">
    <property type="entry name" value="HalX"/>
    <property type="match status" value="1"/>
</dbReference>
<accession>A0A1H8UQQ2</accession>
<dbReference type="InterPro" id="IPR050595">
    <property type="entry name" value="Bact_response_regulator"/>
</dbReference>
<name>A0A1H8UQQ2_9EURY</name>
<dbReference type="InterPro" id="IPR011006">
    <property type="entry name" value="CheY-like_superfamily"/>
</dbReference>
<keyword evidence="1 2" id="KW-0597">Phosphoprotein</keyword>
<dbReference type="Proteomes" id="UP000199126">
    <property type="component" value="Unassembled WGS sequence"/>
</dbReference>
<dbReference type="PROSITE" id="PS50110">
    <property type="entry name" value="RESPONSE_REGULATORY"/>
    <property type="match status" value="1"/>
</dbReference>
<dbReference type="Pfam" id="PF00072">
    <property type="entry name" value="Response_reg"/>
    <property type="match status" value="1"/>
</dbReference>
<proteinExistence type="predicted"/>
<evidence type="ECO:0000256" key="1">
    <source>
        <dbReference type="ARBA" id="ARBA00022553"/>
    </source>
</evidence>
<dbReference type="PANTHER" id="PTHR44591:SF3">
    <property type="entry name" value="RESPONSE REGULATORY DOMAIN-CONTAINING PROTEIN"/>
    <property type="match status" value="1"/>
</dbReference>
<reference evidence="5" key="1">
    <citation type="submission" date="2016-10" db="EMBL/GenBank/DDBJ databases">
        <authorList>
            <person name="Varghese N."/>
            <person name="Submissions S."/>
        </authorList>
    </citation>
    <scope>NUCLEOTIDE SEQUENCE [LARGE SCALE GENOMIC DNA]</scope>
    <source>
        <strain evidence="5">CGMCC 1.10121</strain>
    </source>
</reference>